<dbReference type="GO" id="GO:0007165">
    <property type="term" value="P:signal transduction"/>
    <property type="evidence" value="ECO:0007669"/>
    <property type="project" value="UniProtKB-KW"/>
</dbReference>
<comment type="caution">
    <text evidence="11">The sequence shown here is derived from an EMBL/GenBank/DDBJ whole genome shotgun (WGS) entry which is preliminary data.</text>
</comment>
<sequence length="415" mass="48362">MGPSDRASITPIKDISMGSARNAMMYAEASACWECQAERAFENFTTSDAAVVKFEKVRKNKSADVVLRDYCTLFLLIFQTFIFLEKFDGIYFIKYLAIYAATFAILVFVYSIIYTQEALGLVNHTISLDETTTKTKKRIELEVLYFNSFVVFDSLLNIYCGVLYAIPIEGDDEIFFPLRIFEEYFPNWENLLSLCYRITFIPVSFMMQVILYQTVYVANHLRFQSYLLLDYIERLKLHVTSTENQNVPLYEERDQTNITKTLKIAIQRHSEVYGTTSNVARKLYKYVFIFTVSGVLFFLSIIAFYFTFRGTYEGRYLRICTLVASVVLNFVHAIIVGQLLQNISTETFEALQQLDWYCWNEENKKLYLVFLIYAQRTVQLKFSDSMVINYELAISVGKYICSMLSVMSQLKDIDY</sequence>
<keyword evidence="6 10" id="KW-1133">Transmembrane helix</keyword>
<evidence type="ECO:0000256" key="7">
    <source>
        <dbReference type="ARBA" id="ARBA00023136"/>
    </source>
</evidence>
<keyword evidence="4 10" id="KW-0812">Transmembrane</keyword>
<keyword evidence="3 10" id="KW-0716">Sensory transduction</keyword>
<keyword evidence="9 10" id="KW-0807">Transducer</keyword>
<dbReference type="GO" id="GO:0005886">
    <property type="term" value="C:plasma membrane"/>
    <property type="evidence" value="ECO:0007669"/>
    <property type="project" value="UniProtKB-SubCell"/>
</dbReference>
<comment type="similarity">
    <text evidence="10">Belongs to the insect chemoreceptor superfamily. Heteromeric odorant receptor channel (TC 1.A.69) family.</text>
</comment>
<dbReference type="Proteomes" id="UP001168821">
    <property type="component" value="Unassembled WGS sequence"/>
</dbReference>
<reference evidence="11" key="1">
    <citation type="journal article" date="2023" name="G3 (Bethesda)">
        <title>Whole genome assemblies of Zophobas morio and Tenebrio molitor.</title>
        <authorList>
            <person name="Kaur S."/>
            <person name="Stinson S.A."/>
            <person name="diCenzo G.C."/>
        </authorList>
    </citation>
    <scope>NUCLEOTIDE SEQUENCE</scope>
    <source>
        <strain evidence="11">QUZm001</strain>
    </source>
</reference>
<dbReference type="EMBL" id="JALNTZ010000002">
    <property type="protein sequence ID" value="KAJ3664340.1"/>
    <property type="molecule type" value="Genomic_DNA"/>
</dbReference>
<keyword evidence="8 10" id="KW-0675">Receptor</keyword>
<evidence type="ECO:0000313" key="12">
    <source>
        <dbReference type="Proteomes" id="UP001168821"/>
    </source>
</evidence>
<keyword evidence="5 10" id="KW-0552">Olfaction</keyword>
<evidence type="ECO:0000256" key="9">
    <source>
        <dbReference type="ARBA" id="ARBA00023224"/>
    </source>
</evidence>
<evidence type="ECO:0000256" key="4">
    <source>
        <dbReference type="ARBA" id="ARBA00022692"/>
    </source>
</evidence>
<evidence type="ECO:0000256" key="8">
    <source>
        <dbReference type="ARBA" id="ARBA00023170"/>
    </source>
</evidence>
<feature type="transmembrane region" description="Helical" evidence="10">
    <location>
        <begin position="286"/>
        <end position="308"/>
    </location>
</feature>
<dbReference type="InterPro" id="IPR004117">
    <property type="entry name" value="7tm6_olfct_rcpt"/>
</dbReference>
<comment type="subcellular location">
    <subcellularLocation>
        <location evidence="1 10">Cell membrane</location>
        <topology evidence="1 10">Multi-pass membrane protein</topology>
    </subcellularLocation>
</comment>
<gene>
    <name evidence="11" type="ORF">Zmor_008521</name>
</gene>
<protein>
    <recommendedName>
        <fullName evidence="10">Odorant receptor</fullName>
    </recommendedName>
</protein>
<feature type="transmembrane region" description="Helical" evidence="10">
    <location>
        <begin position="144"/>
        <end position="166"/>
    </location>
</feature>
<proteinExistence type="inferred from homology"/>
<evidence type="ECO:0000256" key="6">
    <source>
        <dbReference type="ARBA" id="ARBA00022989"/>
    </source>
</evidence>
<dbReference type="PANTHER" id="PTHR21137">
    <property type="entry name" value="ODORANT RECEPTOR"/>
    <property type="match status" value="1"/>
</dbReference>
<feature type="transmembrane region" description="Helical" evidence="10">
    <location>
        <begin position="314"/>
        <end position="336"/>
    </location>
</feature>
<keyword evidence="7 10" id="KW-0472">Membrane</keyword>
<evidence type="ECO:0000256" key="2">
    <source>
        <dbReference type="ARBA" id="ARBA00022475"/>
    </source>
</evidence>
<evidence type="ECO:0000256" key="3">
    <source>
        <dbReference type="ARBA" id="ARBA00022606"/>
    </source>
</evidence>
<dbReference type="PANTHER" id="PTHR21137:SF35">
    <property type="entry name" value="ODORANT RECEPTOR 19A-RELATED"/>
    <property type="match status" value="1"/>
</dbReference>
<feature type="transmembrane region" description="Helical" evidence="10">
    <location>
        <begin position="191"/>
        <end position="212"/>
    </location>
</feature>
<keyword evidence="12" id="KW-1185">Reference proteome</keyword>
<organism evidence="11 12">
    <name type="scientific">Zophobas morio</name>
    <dbReference type="NCBI Taxonomy" id="2755281"/>
    <lineage>
        <taxon>Eukaryota</taxon>
        <taxon>Metazoa</taxon>
        <taxon>Ecdysozoa</taxon>
        <taxon>Arthropoda</taxon>
        <taxon>Hexapoda</taxon>
        <taxon>Insecta</taxon>
        <taxon>Pterygota</taxon>
        <taxon>Neoptera</taxon>
        <taxon>Endopterygota</taxon>
        <taxon>Coleoptera</taxon>
        <taxon>Polyphaga</taxon>
        <taxon>Cucujiformia</taxon>
        <taxon>Tenebrionidae</taxon>
        <taxon>Zophobas</taxon>
    </lineage>
</organism>
<dbReference type="GO" id="GO:0005549">
    <property type="term" value="F:odorant binding"/>
    <property type="evidence" value="ECO:0007669"/>
    <property type="project" value="InterPro"/>
</dbReference>
<feature type="transmembrane region" description="Helical" evidence="10">
    <location>
        <begin position="65"/>
        <end position="84"/>
    </location>
</feature>
<accession>A0AA38MN21</accession>
<evidence type="ECO:0000313" key="11">
    <source>
        <dbReference type="EMBL" id="KAJ3664340.1"/>
    </source>
</evidence>
<evidence type="ECO:0000256" key="5">
    <source>
        <dbReference type="ARBA" id="ARBA00022725"/>
    </source>
</evidence>
<keyword evidence="2" id="KW-1003">Cell membrane</keyword>
<evidence type="ECO:0000256" key="1">
    <source>
        <dbReference type="ARBA" id="ARBA00004651"/>
    </source>
</evidence>
<feature type="transmembrane region" description="Helical" evidence="10">
    <location>
        <begin position="90"/>
        <end position="113"/>
    </location>
</feature>
<dbReference type="AlphaFoldDB" id="A0AA38MN21"/>
<comment type="caution">
    <text evidence="10">Lacks conserved residue(s) required for the propagation of feature annotation.</text>
</comment>
<name>A0AA38MN21_9CUCU</name>
<dbReference type="Pfam" id="PF02949">
    <property type="entry name" value="7tm_6"/>
    <property type="match status" value="1"/>
</dbReference>
<evidence type="ECO:0000256" key="10">
    <source>
        <dbReference type="RuleBase" id="RU351113"/>
    </source>
</evidence>
<dbReference type="GO" id="GO:0004984">
    <property type="term" value="F:olfactory receptor activity"/>
    <property type="evidence" value="ECO:0007669"/>
    <property type="project" value="InterPro"/>
</dbReference>